<proteinExistence type="predicted"/>
<evidence type="ECO:0000259" key="1">
    <source>
        <dbReference type="Pfam" id="PF03457"/>
    </source>
</evidence>
<sequence>MNREILVMHPLGHHHVDMMPEPTPIAVHDMTIVDRVSLNDARFVRDSLRSGILALLNSSGSPLLASNASNIEHQDCSVASPPIKRHSLNEELCCKSDSESLSDGLTSTKSHSEKWHQRYQDLVQFRSKHGHCLVPLDWPENPALAHWIKHQRGQHKTKQSGKHSTLTNSREQALDKLGFVWDSHRATWEERFHELVEFQSNHGHSNLPSRYDANPRLSTWVKCQRRQFKLFQQGKKSHMTTERIAKLSSIGFVWYPRQTTKVSVGLLPL</sequence>
<dbReference type="AlphaFoldDB" id="A0AAD2PVX4"/>
<dbReference type="Proteomes" id="UP001295423">
    <property type="component" value="Unassembled WGS sequence"/>
</dbReference>
<gene>
    <name evidence="2" type="ORF">CYCCA115_LOCUS16971</name>
</gene>
<feature type="domain" description="Helicase-associated" evidence="1">
    <location>
        <begin position="111"/>
        <end position="179"/>
    </location>
</feature>
<name>A0AAD2PVX4_9STRA</name>
<dbReference type="InterPro" id="IPR005114">
    <property type="entry name" value="Helicase_assoc"/>
</dbReference>
<organism evidence="2 3">
    <name type="scientific">Cylindrotheca closterium</name>
    <dbReference type="NCBI Taxonomy" id="2856"/>
    <lineage>
        <taxon>Eukaryota</taxon>
        <taxon>Sar</taxon>
        <taxon>Stramenopiles</taxon>
        <taxon>Ochrophyta</taxon>
        <taxon>Bacillariophyta</taxon>
        <taxon>Bacillariophyceae</taxon>
        <taxon>Bacillariophycidae</taxon>
        <taxon>Bacillariales</taxon>
        <taxon>Bacillariaceae</taxon>
        <taxon>Cylindrotheca</taxon>
    </lineage>
</organism>
<comment type="caution">
    <text evidence="2">The sequence shown here is derived from an EMBL/GenBank/DDBJ whole genome shotgun (WGS) entry which is preliminary data.</text>
</comment>
<dbReference type="EMBL" id="CAKOGP040001958">
    <property type="protein sequence ID" value="CAJ1957977.1"/>
    <property type="molecule type" value="Genomic_DNA"/>
</dbReference>
<evidence type="ECO:0000313" key="3">
    <source>
        <dbReference type="Proteomes" id="UP001295423"/>
    </source>
</evidence>
<evidence type="ECO:0000313" key="2">
    <source>
        <dbReference type="EMBL" id="CAJ1957977.1"/>
    </source>
</evidence>
<dbReference type="Gene3D" id="6.10.140.530">
    <property type="match status" value="2"/>
</dbReference>
<feature type="domain" description="Helicase-associated" evidence="1">
    <location>
        <begin position="184"/>
        <end position="252"/>
    </location>
</feature>
<protein>
    <recommendedName>
        <fullName evidence="1">Helicase-associated domain-containing protein</fullName>
    </recommendedName>
</protein>
<dbReference type="PANTHER" id="PTHR33418:SF1">
    <property type="entry name" value="HELICASE-ASSOCIATED DOMAIN-CONTAINING PROTEIN"/>
    <property type="match status" value="1"/>
</dbReference>
<dbReference type="PANTHER" id="PTHR33418">
    <property type="entry name" value="HELICASE-ASSOCIATED"/>
    <property type="match status" value="1"/>
</dbReference>
<accession>A0AAD2PVX4</accession>
<keyword evidence="3" id="KW-1185">Reference proteome</keyword>
<dbReference type="Pfam" id="PF03457">
    <property type="entry name" value="HA"/>
    <property type="match status" value="2"/>
</dbReference>
<reference evidence="2" key="1">
    <citation type="submission" date="2023-08" db="EMBL/GenBank/DDBJ databases">
        <authorList>
            <person name="Audoor S."/>
            <person name="Bilcke G."/>
        </authorList>
    </citation>
    <scope>NUCLEOTIDE SEQUENCE</scope>
</reference>